<dbReference type="EMBL" id="QPJI01000004">
    <property type="protein sequence ID" value="RCW71135.1"/>
    <property type="molecule type" value="Genomic_DNA"/>
</dbReference>
<evidence type="ECO:0008006" key="3">
    <source>
        <dbReference type="Google" id="ProtNLM"/>
    </source>
</evidence>
<dbReference type="Proteomes" id="UP000253647">
    <property type="component" value="Unassembled WGS sequence"/>
</dbReference>
<proteinExistence type="predicted"/>
<accession>A0A368XTB7</accession>
<evidence type="ECO:0000313" key="2">
    <source>
        <dbReference type="Proteomes" id="UP000253647"/>
    </source>
</evidence>
<name>A0A368XTB7_MARNT</name>
<dbReference type="AlphaFoldDB" id="A0A368XTB7"/>
<organism evidence="1 2">
    <name type="scientific">Marinobacter nauticus</name>
    <name type="common">Marinobacter hydrocarbonoclasticus</name>
    <name type="synonym">Marinobacter aquaeolei</name>
    <dbReference type="NCBI Taxonomy" id="2743"/>
    <lineage>
        <taxon>Bacteria</taxon>
        <taxon>Pseudomonadati</taxon>
        <taxon>Pseudomonadota</taxon>
        <taxon>Gammaproteobacteria</taxon>
        <taxon>Pseudomonadales</taxon>
        <taxon>Marinobacteraceae</taxon>
        <taxon>Marinobacter</taxon>
    </lineage>
</organism>
<gene>
    <name evidence="1" type="ORF">DET61_104293</name>
</gene>
<evidence type="ECO:0000313" key="1">
    <source>
        <dbReference type="EMBL" id="RCW71135.1"/>
    </source>
</evidence>
<comment type="caution">
    <text evidence="1">The sequence shown here is derived from an EMBL/GenBank/DDBJ whole genome shotgun (WGS) entry which is preliminary data.</text>
</comment>
<sequence>MVDLHFVMPGASQLTLAADPDYDWRSFGRSEPAWSLQSAIFLARAGARVTLDSTPREDAINFIPASMMMGRRLGSERCYTVSLAADKTLIPWAHAHVVQNASQRGFNRYWLHHWPQPGLIPRDPERGCNVRTVGFAGLPVNSGLSDGALASVCKSFGLSFRQLSPSDWNDYSNVDVLVGVRDFCGGRYPRKPASKLFNAWLANTPFIGGVDSAYEQVGKPGVNYLQVRTLDQFEKALESLVTDAALYNSLTSHGRAASEICCRQAIVVSWIRLAELLESDFLRWRRSSMAVRATGAVIRGTRVRLERLRFPGGAR</sequence>
<reference evidence="1 2" key="1">
    <citation type="submission" date="2018-07" db="EMBL/GenBank/DDBJ databases">
        <title>Freshwater and sediment microbial communities from various areas in North America, analyzing microbe dynamics in response to fracking.</title>
        <authorList>
            <person name="Lamendella R."/>
        </authorList>
    </citation>
    <scope>NUCLEOTIDE SEQUENCE [LARGE SCALE GENOMIC DNA]</scope>
    <source>
        <strain evidence="1 2">105B</strain>
    </source>
</reference>
<protein>
    <recommendedName>
        <fullName evidence="3">Glycosyltransferase family 1 protein</fullName>
    </recommendedName>
</protein>